<dbReference type="OrthoDB" id="256869at2"/>
<dbReference type="InterPro" id="IPR036291">
    <property type="entry name" value="NAD(P)-bd_dom_sf"/>
</dbReference>
<dbReference type="Pfam" id="PF01408">
    <property type="entry name" value="GFO_IDH_MocA"/>
    <property type="match status" value="1"/>
</dbReference>
<sequence length="347" mass="37093">MSLRVALIGYGVGGAVFHAPLIDADPDLTLAAVVTSSPERQEAVRERYLNTRVVDRPETLWESAAAYDLVVVSTPNRLHVPLARAALEHGLPAVVDKPVATTAAEARGLAELAAARALPVIPFHNRRWDGDFRTVQALLAEGSLGTPLRLESRFERWRPEVREGWKESSDPADAGGILYDLGSHLIDQALVLFGPPTGVYAEIETRRPGALAPDDVFVALGYEHGVRVHLWMSAVAAQFGPRFRVLGDHSAYMVYGMDPQEDALRAGGTPLDEGWGEGGPQSYGLLGTPGSTRAVTTLPGAYQEFYAAVARTIGRGEPPPVALEDAITGLQVIETALQAARLTAPAG</sequence>
<dbReference type="Gene3D" id="3.30.360.10">
    <property type="entry name" value="Dihydrodipicolinate Reductase, domain 2"/>
    <property type="match status" value="1"/>
</dbReference>
<keyword evidence="6" id="KW-1185">Reference proteome</keyword>
<organism evidence="5 6">
    <name type="scientific">Actinomadura craniellae</name>
    <dbReference type="NCBI Taxonomy" id="2231787"/>
    <lineage>
        <taxon>Bacteria</taxon>
        <taxon>Bacillati</taxon>
        <taxon>Actinomycetota</taxon>
        <taxon>Actinomycetes</taxon>
        <taxon>Streptosporangiales</taxon>
        <taxon>Thermomonosporaceae</taxon>
        <taxon>Actinomadura</taxon>
    </lineage>
</organism>
<keyword evidence="2" id="KW-0560">Oxidoreductase</keyword>
<dbReference type="GO" id="GO:0000166">
    <property type="term" value="F:nucleotide binding"/>
    <property type="evidence" value="ECO:0007669"/>
    <property type="project" value="InterPro"/>
</dbReference>
<dbReference type="EMBL" id="QLYX01000016">
    <property type="protein sequence ID" value="RAY11848.1"/>
    <property type="molecule type" value="Genomic_DNA"/>
</dbReference>
<reference evidence="5 6" key="1">
    <citation type="submission" date="2018-06" db="EMBL/GenBank/DDBJ databases">
        <title>Actinomadura craniellae sp. nov. isolated from marine sponge Craniella sp.</title>
        <authorList>
            <person name="Li L."/>
            <person name="Xu Q.H."/>
            <person name="Lin H.W."/>
            <person name="Lu Y.H."/>
        </authorList>
    </citation>
    <scope>NUCLEOTIDE SEQUENCE [LARGE SCALE GENOMIC DNA]</scope>
    <source>
        <strain evidence="5 6">LHW63021</strain>
    </source>
</reference>
<comment type="similarity">
    <text evidence="1">Belongs to the Gfo/Idh/MocA family.</text>
</comment>
<accession>A0A365GYK2</accession>
<dbReference type="SUPFAM" id="SSF51735">
    <property type="entry name" value="NAD(P)-binding Rossmann-fold domains"/>
    <property type="match status" value="1"/>
</dbReference>
<dbReference type="InterPro" id="IPR000683">
    <property type="entry name" value="Gfo/Idh/MocA-like_OxRdtase_N"/>
</dbReference>
<evidence type="ECO:0000313" key="5">
    <source>
        <dbReference type="EMBL" id="RAY11848.1"/>
    </source>
</evidence>
<evidence type="ECO:0000313" key="6">
    <source>
        <dbReference type="Proteomes" id="UP000251891"/>
    </source>
</evidence>
<evidence type="ECO:0000259" key="4">
    <source>
        <dbReference type="Pfam" id="PF02894"/>
    </source>
</evidence>
<dbReference type="Gene3D" id="3.40.50.720">
    <property type="entry name" value="NAD(P)-binding Rossmann-like Domain"/>
    <property type="match status" value="1"/>
</dbReference>
<dbReference type="InterPro" id="IPR051317">
    <property type="entry name" value="Gfo/Idh/MocA_oxidoreduct"/>
</dbReference>
<evidence type="ECO:0000256" key="1">
    <source>
        <dbReference type="ARBA" id="ARBA00010928"/>
    </source>
</evidence>
<dbReference type="AlphaFoldDB" id="A0A365GYK2"/>
<dbReference type="PANTHER" id="PTHR43708:SF5">
    <property type="entry name" value="CONSERVED EXPRESSED OXIDOREDUCTASE (EUROFUNG)-RELATED"/>
    <property type="match status" value="1"/>
</dbReference>
<dbReference type="PANTHER" id="PTHR43708">
    <property type="entry name" value="CONSERVED EXPRESSED OXIDOREDUCTASE (EUROFUNG)"/>
    <property type="match status" value="1"/>
</dbReference>
<dbReference type="InterPro" id="IPR004104">
    <property type="entry name" value="Gfo/Idh/MocA-like_OxRdtase_C"/>
</dbReference>
<feature type="domain" description="Gfo/Idh/MocA-like oxidoreductase N-terminal" evidence="3">
    <location>
        <begin position="3"/>
        <end position="119"/>
    </location>
</feature>
<evidence type="ECO:0000259" key="3">
    <source>
        <dbReference type="Pfam" id="PF01408"/>
    </source>
</evidence>
<name>A0A365GYK2_9ACTN</name>
<gene>
    <name evidence="5" type="ORF">DPM19_28135</name>
</gene>
<dbReference type="RefSeq" id="WP_111871080.1">
    <property type="nucleotide sequence ID" value="NZ_QLYX01000016.1"/>
</dbReference>
<protein>
    <submittedName>
        <fullName evidence="5">Oxidoreductase</fullName>
    </submittedName>
</protein>
<proteinExistence type="inferred from homology"/>
<dbReference type="Proteomes" id="UP000251891">
    <property type="component" value="Unassembled WGS sequence"/>
</dbReference>
<dbReference type="Pfam" id="PF02894">
    <property type="entry name" value="GFO_IDH_MocA_C"/>
    <property type="match status" value="1"/>
</dbReference>
<comment type="caution">
    <text evidence="5">The sequence shown here is derived from an EMBL/GenBank/DDBJ whole genome shotgun (WGS) entry which is preliminary data.</text>
</comment>
<dbReference type="GO" id="GO:0016491">
    <property type="term" value="F:oxidoreductase activity"/>
    <property type="evidence" value="ECO:0007669"/>
    <property type="project" value="UniProtKB-KW"/>
</dbReference>
<feature type="domain" description="Gfo/Idh/MocA-like oxidoreductase C-terminal" evidence="4">
    <location>
        <begin position="138"/>
        <end position="341"/>
    </location>
</feature>
<dbReference type="SUPFAM" id="SSF55347">
    <property type="entry name" value="Glyceraldehyde-3-phosphate dehydrogenase-like, C-terminal domain"/>
    <property type="match status" value="1"/>
</dbReference>
<evidence type="ECO:0000256" key="2">
    <source>
        <dbReference type="ARBA" id="ARBA00023002"/>
    </source>
</evidence>